<accession>A0ABT5MWR5</accession>
<proteinExistence type="predicted"/>
<dbReference type="RefSeq" id="WP_273949211.1">
    <property type="nucleotide sequence ID" value="NZ_JAQSIP010000002.1"/>
</dbReference>
<evidence type="ECO:0000313" key="2">
    <source>
        <dbReference type="Proteomes" id="UP001528673"/>
    </source>
</evidence>
<evidence type="ECO:0000313" key="1">
    <source>
        <dbReference type="EMBL" id="MDD0837896.1"/>
    </source>
</evidence>
<keyword evidence="2" id="KW-1185">Reference proteome</keyword>
<reference evidence="1 2" key="1">
    <citation type="submission" date="2023-02" db="EMBL/GenBank/DDBJ databases">
        <title>Bacterial whole genomic sequence of Curvibacter sp. HBC61.</title>
        <authorList>
            <person name="Le V."/>
            <person name="Ko S.-R."/>
            <person name="Ahn C.-Y."/>
            <person name="Oh H.-M."/>
        </authorList>
    </citation>
    <scope>NUCLEOTIDE SEQUENCE [LARGE SCALE GENOMIC DNA]</scope>
    <source>
        <strain evidence="1 2">HBC61</strain>
    </source>
</reference>
<comment type="caution">
    <text evidence="1">The sequence shown here is derived from an EMBL/GenBank/DDBJ whole genome shotgun (WGS) entry which is preliminary data.</text>
</comment>
<gene>
    <name evidence="1" type="ORF">PSQ40_04860</name>
</gene>
<protein>
    <submittedName>
        <fullName evidence="1">Uncharacterized protein</fullName>
    </submittedName>
</protein>
<sequence>MAQVTCPDCTAAAKKPYWGAYSAFCRGCEVRALASGQDFWRSVAAREKTPGYLAALATIFGPEEKAQAAGHELVKAEYQRRKRLIREKQT</sequence>
<name>A0ABT5MWR5_9BURK</name>
<dbReference type="Proteomes" id="UP001528673">
    <property type="component" value="Unassembled WGS sequence"/>
</dbReference>
<dbReference type="EMBL" id="JAQSIP010000002">
    <property type="protein sequence ID" value="MDD0837896.1"/>
    <property type="molecule type" value="Genomic_DNA"/>
</dbReference>
<organism evidence="1 2">
    <name type="scientific">Curvibacter cyanobacteriorum</name>
    <dbReference type="NCBI Taxonomy" id="3026422"/>
    <lineage>
        <taxon>Bacteria</taxon>
        <taxon>Pseudomonadati</taxon>
        <taxon>Pseudomonadota</taxon>
        <taxon>Betaproteobacteria</taxon>
        <taxon>Burkholderiales</taxon>
        <taxon>Comamonadaceae</taxon>
        <taxon>Curvibacter</taxon>
    </lineage>
</organism>